<feature type="region of interest" description="Disordered" evidence="1">
    <location>
        <begin position="1"/>
        <end position="22"/>
    </location>
</feature>
<feature type="compositionally biased region" description="Basic and acidic residues" evidence="1">
    <location>
        <begin position="1"/>
        <end position="11"/>
    </location>
</feature>
<sequence length="402" mass="43428">MKLEKSPRPLEESSTLSGSVKPGPLALDCHRAMGFWNVNLEAAQAQASQAGPWAKRWLQTVTEQTMHLAEQASSKLPPALHTPYDADTPPPAAELLEYGITSDFKEFVRSLTYSTFRDFQHEEEAASASAASSSAAQPEEEAMAGPAQPERLTPWQEKHALLVVRSVQEINELRFVLVPKRMTDQEFWHIYFTLARKYLPAQAFDPAYAPAAAERSAASATSGSLAGFDIQDRFQQLSVSAKQWGAQASASLQAATANGHRQGLIPKALWEKLSPAQQTHASAQMAAADLADLSHRSESSPHSPSLPVSIKGPRSADNELAEDPDLEAYLRDVVDDEASPGKAAAAAALDGHADAVDEDEDGNIDEDFDKYISELNDEQDEAPAAEAARDARAKLDKSAGSK</sequence>
<organism evidence="3 4">
    <name type="scientific">Apatococcus fuscideae</name>
    <dbReference type="NCBI Taxonomy" id="2026836"/>
    <lineage>
        <taxon>Eukaryota</taxon>
        <taxon>Viridiplantae</taxon>
        <taxon>Chlorophyta</taxon>
        <taxon>core chlorophytes</taxon>
        <taxon>Trebouxiophyceae</taxon>
        <taxon>Chlorellales</taxon>
        <taxon>Chlorellaceae</taxon>
        <taxon>Apatococcus</taxon>
    </lineage>
</organism>
<evidence type="ECO:0000313" key="3">
    <source>
        <dbReference type="EMBL" id="KAK9867741.1"/>
    </source>
</evidence>
<feature type="compositionally biased region" description="Acidic residues" evidence="1">
    <location>
        <begin position="356"/>
        <end position="368"/>
    </location>
</feature>
<feature type="region of interest" description="Disordered" evidence="1">
    <location>
        <begin position="124"/>
        <end position="147"/>
    </location>
</feature>
<dbReference type="SMART" id="SM00751">
    <property type="entry name" value="BSD"/>
    <property type="match status" value="1"/>
</dbReference>
<dbReference type="Pfam" id="PF03909">
    <property type="entry name" value="BSD"/>
    <property type="match status" value="1"/>
</dbReference>
<dbReference type="PROSITE" id="PS50858">
    <property type="entry name" value="BSD"/>
    <property type="match status" value="1"/>
</dbReference>
<keyword evidence="4" id="KW-1185">Reference proteome</keyword>
<name>A0AAW1TFA2_9CHLO</name>
<dbReference type="Gene3D" id="1.10.3970.10">
    <property type="entry name" value="BSD domain"/>
    <property type="match status" value="1"/>
</dbReference>
<dbReference type="AlphaFoldDB" id="A0AAW1TFA2"/>
<feature type="region of interest" description="Disordered" evidence="1">
    <location>
        <begin position="337"/>
        <end position="402"/>
    </location>
</feature>
<evidence type="ECO:0000256" key="1">
    <source>
        <dbReference type="SAM" id="MobiDB-lite"/>
    </source>
</evidence>
<dbReference type="InterPro" id="IPR005607">
    <property type="entry name" value="BSD_dom"/>
</dbReference>
<feature type="domain" description="BSD" evidence="2">
    <location>
        <begin position="156"/>
        <end position="199"/>
    </location>
</feature>
<proteinExistence type="predicted"/>
<comment type="caution">
    <text evidence="3">The sequence shown here is derived from an EMBL/GenBank/DDBJ whole genome shotgun (WGS) entry which is preliminary data.</text>
</comment>
<dbReference type="InterPro" id="IPR035925">
    <property type="entry name" value="BSD_dom_sf"/>
</dbReference>
<feature type="compositionally biased region" description="Basic and acidic residues" evidence="1">
    <location>
        <begin position="387"/>
        <end position="402"/>
    </location>
</feature>
<dbReference type="Proteomes" id="UP001485043">
    <property type="component" value="Unassembled WGS sequence"/>
</dbReference>
<feature type="compositionally biased region" description="Low complexity" evidence="1">
    <location>
        <begin position="281"/>
        <end position="291"/>
    </location>
</feature>
<accession>A0AAW1TFA2</accession>
<feature type="compositionally biased region" description="Low complexity" evidence="1">
    <location>
        <begin position="340"/>
        <end position="350"/>
    </location>
</feature>
<gene>
    <name evidence="3" type="ORF">WJX84_006044</name>
</gene>
<dbReference type="PANTHER" id="PTHR31923:SF1">
    <property type="entry name" value="BSD DOMAIN-CONTAINING PROTEIN"/>
    <property type="match status" value="1"/>
</dbReference>
<feature type="compositionally biased region" description="Low complexity" evidence="1">
    <location>
        <begin position="300"/>
        <end position="309"/>
    </location>
</feature>
<dbReference type="SUPFAM" id="SSF140383">
    <property type="entry name" value="BSD domain-like"/>
    <property type="match status" value="1"/>
</dbReference>
<evidence type="ECO:0000313" key="4">
    <source>
        <dbReference type="Proteomes" id="UP001485043"/>
    </source>
</evidence>
<evidence type="ECO:0000259" key="2">
    <source>
        <dbReference type="PROSITE" id="PS50858"/>
    </source>
</evidence>
<dbReference type="EMBL" id="JALJOV010000067">
    <property type="protein sequence ID" value="KAK9867741.1"/>
    <property type="molecule type" value="Genomic_DNA"/>
</dbReference>
<feature type="region of interest" description="Disordered" evidence="1">
    <location>
        <begin position="275"/>
        <end position="319"/>
    </location>
</feature>
<dbReference type="PANTHER" id="PTHR31923">
    <property type="entry name" value="BSD DOMAIN-CONTAINING PROTEIN"/>
    <property type="match status" value="1"/>
</dbReference>
<feature type="compositionally biased region" description="Low complexity" evidence="1">
    <location>
        <begin position="126"/>
        <end position="137"/>
    </location>
</feature>
<reference evidence="3 4" key="1">
    <citation type="journal article" date="2024" name="Nat. Commun.">
        <title>Phylogenomics reveals the evolutionary origins of lichenization in chlorophyte algae.</title>
        <authorList>
            <person name="Puginier C."/>
            <person name="Libourel C."/>
            <person name="Otte J."/>
            <person name="Skaloud P."/>
            <person name="Haon M."/>
            <person name="Grisel S."/>
            <person name="Petersen M."/>
            <person name="Berrin J.G."/>
            <person name="Delaux P.M."/>
            <person name="Dal Grande F."/>
            <person name="Keller J."/>
        </authorList>
    </citation>
    <scope>NUCLEOTIDE SEQUENCE [LARGE SCALE GENOMIC DNA]</scope>
    <source>
        <strain evidence="3 4">SAG 2523</strain>
    </source>
</reference>
<protein>
    <recommendedName>
        <fullName evidence="2">BSD domain-containing protein</fullName>
    </recommendedName>
</protein>